<gene>
    <name evidence="3" type="primary">LOC112272878</name>
    <name evidence="2" type="ORF">PHYPA_023487</name>
</gene>
<reference evidence="2 4" key="2">
    <citation type="journal article" date="2018" name="Plant J.">
        <title>The Physcomitrella patens chromosome-scale assembly reveals moss genome structure and evolution.</title>
        <authorList>
            <person name="Lang D."/>
            <person name="Ullrich K.K."/>
            <person name="Murat F."/>
            <person name="Fuchs J."/>
            <person name="Jenkins J."/>
            <person name="Haas F.B."/>
            <person name="Piednoel M."/>
            <person name="Gundlach H."/>
            <person name="Van Bel M."/>
            <person name="Meyberg R."/>
            <person name="Vives C."/>
            <person name="Morata J."/>
            <person name="Symeonidi A."/>
            <person name="Hiss M."/>
            <person name="Muchero W."/>
            <person name="Kamisugi Y."/>
            <person name="Saleh O."/>
            <person name="Blanc G."/>
            <person name="Decker E.L."/>
            <person name="van Gessel N."/>
            <person name="Grimwood J."/>
            <person name="Hayes R.D."/>
            <person name="Graham S.W."/>
            <person name="Gunter L.E."/>
            <person name="McDaniel S.F."/>
            <person name="Hoernstein S.N.W."/>
            <person name="Larsson A."/>
            <person name="Li F.W."/>
            <person name="Perroud P.F."/>
            <person name="Phillips J."/>
            <person name="Ranjan P."/>
            <person name="Rokshar D.S."/>
            <person name="Rothfels C.J."/>
            <person name="Schneider L."/>
            <person name="Shu S."/>
            <person name="Stevenson D.W."/>
            <person name="Thummler F."/>
            <person name="Tillich M."/>
            <person name="Villarreal Aguilar J.C."/>
            <person name="Widiez T."/>
            <person name="Wong G.K."/>
            <person name="Wymore A."/>
            <person name="Zhang Y."/>
            <person name="Zimmer A.D."/>
            <person name="Quatrano R.S."/>
            <person name="Mayer K.F.X."/>
            <person name="Goodstein D."/>
            <person name="Casacuberta J.M."/>
            <person name="Vandepoele K."/>
            <person name="Reski R."/>
            <person name="Cuming A.C."/>
            <person name="Tuskan G.A."/>
            <person name="Maumus F."/>
            <person name="Salse J."/>
            <person name="Schmutz J."/>
            <person name="Rensing S.A."/>
        </authorList>
    </citation>
    <scope>NUCLEOTIDE SEQUENCE [LARGE SCALE GENOMIC DNA]</scope>
    <source>
        <strain evidence="3 4">cv. Gransden 2004</strain>
    </source>
</reference>
<dbReference type="EnsemblPlants" id="Pp3c19_210V3.1">
    <property type="protein sequence ID" value="Pp3c19_210V3.1"/>
    <property type="gene ID" value="Pp3c19_210"/>
</dbReference>
<dbReference type="EMBL" id="ABEU02000019">
    <property type="protein sequence ID" value="PNR33671.1"/>
    <property type="molecule type" value="Genomic_DNA"/>
</dbReference>
<dbReference type="PANTHER" id="PTHR34707:SF1">
    <property type="entry name" value="VIMENTIN-TYPE INTERMEDIATE FILAMENT-ASSOCIATED COILED-COIL PROTEIN"/>
    <property type="match status" value="1"/>
</dbReference>
<evidence type="ECO:0000313" key="4">
    <source>
        <dbReference type="Proteomes" id="UP000006727"/>
    </source>
</evidence>
<evidence type="ECO:0000313" key="3">
    <source>
        <dbReference type="EnsemblPlants" id="Pp3c19_210V3.1"/>
    </source>
</evidence>
<reference evidence="2 4" key="1">
    <citation type="journal article" date="2008" name="Science">
        <title>The Physcomitrella genome reveals evolutionary insights into the conquest of land by plants.</title>
        <authorList>
            <person name="Rensing S."/>
            <person name="Lang D."/>
            <person name="Zimmer A."/>
            <person name="Terry A."/>
            <person name="Salamov A."/>
            <person name="Shapiro H."/>
            <person name="Nishiyama T."/>
            <person name="Perroud P.-F."/>
            <person name="Lindquist E."/>
            <person name="Kamisugi Y."/>
            <person name="Tanahashi T."/>
            <person name="Sakakibara K."/>
            <person name="Fujita T."/>
            <person name="Oishi K."/>
            <person name="Shin-I T."/>
            <person name="Kuroki Y."/>
            <person name="Toyoda A."/>
            <person name="Suzuki Y."/>
            <person name="Hashimoto A."/>
            <person name="Yamaguchi K."/>
            <person name="Sugano A."/>
            <person name="Kohara Y."/>
            <person name="Fujiyama A."/>
            <person name="Anterola A."/>
            <person name="Aoki S."/>
            <person name="Ashton N."/>
            <person name="Barbazuk W.B."/>
            <person name="Barker E."/>
            <person name="Bennetzen J."/>
            <person name="Bezanilla M."/>
            <person name="Blankenship R."/>
            <person name="Cho S.H."/>
            <person name="Dutcher S."/>
            <person name="Estelle M."/>
            <person name="Fawcett J.A."/>
            <person name="Gundlach H."/>
            <person name="Hanada K."/>
            <person name="Heyl A."/>
            <person name="Hicks K.A."/>
            <person name="Hugh J."/>
            <person name="Lohr M."/>
            <person name="Mayer K."/>
            <person name="Melkozernov A."/>
            <person name="Murata T."/>
            <person name="Nelson D."/>
            <person name="Pils B."/>
            <person name="Prigge M."/>
            <person name="Reiss B."/>
            <person name="Renner T."/>
            <person name="Rombauts S."/>
            <person name="Rushton P."/>
            <person name="Sanderfoot A."/>
            <person name="Schween G."/>
            <person name="Shiu S.-H."/>
            <person name="Stueber K."/>
            <person name="Theodoulou F.L."/>
            <person name="Tu H."/>
            <person name="Van de Peer Y."/>
            <person name="Verrier P.J."/>
            <person name="Waters E."/>
            <person name="Wood A."/>
            <person name="Yang L."/>
            <person name="Cove D."/>
            <person name="Cuming A."/>
            <person name="Hasebe M."/>
            <person name="Lucas S."/>
            <person name="Mishler D.B."/>
            <person name="Reski R."/>
            <person name="Grigoriev I."/>
            <person name="Quatrano R.S."/>
            <person name="Boore J.L."/>
        </authorList>
    </citation>
    <scope>NUCLEOTIDE SEQUENCE [LARGE SCALE GENOMIC DNA]</scope>
    <source>
        <strain evidence="3 4">cv. Gransden 2004</strain>
    </source>
</reference>
<dbReference type="Gene3D" id="1.10.287.1490">
    <property type="match status" value="1"/>
</dbReference>
<reference evidence="3" key="3">
    <citation type="submission" date="2020-12" db="UniProtKB">
        <authorList>
            <consortium name="EnsemblPlants"/>
        </authorList>
    </citation>
    <scope>IDENTIFICATION</scope>
</reference>
<evidence type="ECO:0000313" key="2">
    <source>
        <dbReference type="EMBL" id="PNR33671.1"/>
    </source>
</evidence>
<dbReference type="PaxDb" id="3218-PP1S208_25V6.1"/>
<evidence type="ECO:0000256" key="1">
    <source>
        <dbReference type="SAM" id="MobiDB-lite"/>
    </source>
</evidence>
<name>A0A2K1IWN1_PHYPA</name>
<feature type="compositionally biased region" description="Acidic residues" evidence="1">
    <location>
        <begin position="1"/>
        <end position="10"/>
    </location>
</feature>
<accession>A0A2K1IWN1</accession>
<dbReference type="PANTHER" id="PTHR34707">
    <property type="entry name" value="VIMENTIN-TYPE INTERMEDIATE FILAMENT-ASSOCIATED COILED-COIL PROTEIN"/>
    <property type="match status" value="1"/>
</dbReference>
<dbReference type="KEGG" id="ppp:112272831"/>
<keyword evidence="4" id="KW-1185">Reference proteome</keyword>
<organism evidence="2">
    <name type="scientific">Physcomitrium patens</name>
    <name type="common">Spreading-leaved earth moss</name>
    <name type="synonym">Physcomitrella patens</name>
    <dbReference type="NCBI Taxonomy" id="3218"/>
    <lineage>
        <taxon>Eukaryota</taxon>
        <taxon>Viridiplantae</taxon>
        <taxon>Streptophyta</taxon>
        <taxon>Embryophyta</taxon>
        <taxon>Bryophyta</taxon>
        <taxon>Bryophytina</taxon>
        <taxon>Bryopsida</taxon>
        <taxon>Funariidae</taxon>
        <taxon>Funariales</taxon>
        <taxon>Funariaceae</taxon>
        <taxon>Physcomitrium</taxon>
    </lineage>
</organism>
<feature type="region of interest" description="Disordered" evidence="1">
    <location>
        <begin position="1"/>
        <end position="29"/>
    </location>
</feature>
<protein>
    <submittedName>
        <fullName evidence="2 3">Uncharacterized protein</fullName>
    </submittedName>
</protein>
<dbReference type="AlphaFoldDB" id="A0A2K1IWN1"/>
<proteinExistence type="predicted"/>
<dbReference type="OrthoDB" id="536370at2759"/>
<dbReference type="GO" id="GO:0045098">
    <property type="term" value="C:type III intermediate filament"/>
    <property type="evidence" value="ECO:0000318"/>
    <property type="project" value="GO_Central"/>
</dbReference>
<dbReference type="Gramene" id="Pp3c19_210V3.1">
    <property type="protein sequence ID" value="Pp3c19_210V3.1"/>
    <property type="gene ID" value="Pp3c19_210"/>
</dbReference>
<feature type="compositionally biased region" description="Basic and acidic residues" evidence="1">
    <location>
        <begin position="11"/>
        <end position="29"/>
    </location>
</feature>
<sequence>MEAMAPDEMDQDYRQKSGQEELEDKVQDQIRAKGQEVRDLREEIRAKEEEIRGLREEIRAKEEEIRGLREEIRGVEKEIVIASGTEVRKLLEAKLQFLRQEISSIRHEISSRDQQIVSLRQEICSVRSVQEAPASAGLSLGVPEKLLQELTEYLAEQKAKSKSKKSVQLSSVSQYIWGTLERQVGLKMMFNEIDPNPEHLSDLPAFGWDDRQERSQADRYIPHLNKIASGRKWMLIDAANNYPTLLSGFLGGWNFKGTTDVAFVHRIVLKSDPRRGLKCIFELKKDLRGGRDKAIIQTTIRLVMANVFAQQFRPFAVLTDLDDFWSLYWMDASTIYWFTFESRASAVGYIKELLQDSDNDKMGTSEALAIHARPRGEDEGLLFVKKRRMYEPPEMDNLKDLVGLIPDEEILSARVQLSVQQLEKLLHIPLFSGVPDVDVPWPHSMYC</sequence>
<dbReference type="Proteomes" id="UP000006727">
    <property type="component" value="Chromosome 19"/>
</dbReference>